<dbReference type="RefSeq" id="WP_181738184.1">
    <property type="nucleotide sequence ID" value="NZ_JACEMT010000041.1"/>
</dbReference>
<keyword evidence="2" id="KW-0732">Signal</keyword>
<dbReference type="InterPro" id="IPR020011">
    <property type="entry name" value="FimV_C"/>
</dbReference>
<feature type="compositionally biased region" description="Low complexity" evidence="1">
    <location>
        <begin position="297"/>
        <end position="307"/>
    </location>
</feature>
<feature type="compositionally biased region" description="Polar residues" evidence="1">
    <location>
        <begin position="403"/>
        <end position="414"/>
    </location>
</feature>
<dbReference type="AlphaFoldDB" id="A0A7W1WXC2"/>
<feature type="region of interest" description="Disordered" evidence="1">
    <location>
        <begin position="263"/>
        <end position="352"/>
    </location>
</feature>
<sequence>MLRKLALSLAVSAALGASQVNALGLGEIQVNSALNEPLDAEIKLTQVRDLSPLQIQPKMAGLDEYASSVGSIQARYLRDIQFQVLVSPEGTGRIRLKSSEPVREPFLNFMVEVNWPSGRLVREYTLLLDPPVFDPSPVSRGMTMTRTQSAAPVAMERPVRTQAPVPVPAVKVSAPASAPTQVRVTGQDTLWDLARRTKPQGVSEHQMMLALQRKNPQAFLADNINNLRAGVVLDIPAGAEVKQLSHRESVAEVARQMQIWKDRQAAGKAPNKAPLDVSKAADKPEPKPEPVKEEAAAEMVEVPQAAEQPDEGKLTVMAPEPEAEEPKQVTSATSSVDSDTGADETAGADAGGEQVVSAAAERLENELLMAREKIDSLERDNTDLNDKLSSVLEELESQNRLLELQSQQMSTLQEELSKPQAVPAPAESEPESVAPAPAATEPAAPVDKQEPSLLDNPTLLGGVGAGAIALLGGAWLMLRRKRAKEEAEFLDEFDELDEAEPSVDKQETTPDIATAGAAAVAAGAAAVAVAATDEAEHVQGDVEKDDFVRPPMASLAPVDSTPAEEDLDRDLQALDLDMELDLNEQASVVSDVADTASDEFDLGLDETVTEAAVEEVAPKQEVEPEPVAELDELEFTLDEPAAEDESFSELDKMLADESLDDELDFLLNANVDSADVEQDASRDQAEADEASLDFDMEAVLAGELDSADSAVEEKVDEADVDNSLHEQVDAAREVEFEIDPALEAMLQGDGESEAEQDDGDLEFDLSFADDVSASAESSSDEDDLASLLASLDADDFVVEETTAPALAMVSEGAEEELAANISHDLEMDLHAEVDELLGSTDDEIELDELHHDDLGEILDKLNLLSDADEIETKLDLARAYIEMEDSEGARDILNEITGEGSDSQREEAQKLLETLA</sequence>
<feature type="compositionally biased region" description="Acidic residues" evidence="1">
    <location>
        <begin position="750"/>
        <end position="763"/>
    </location>
</feature>
<feature type="region of interest" description="Disordered" evidence="1">
    <location>
        <begin position="743"/>
        <end position="767"/>
    </location>
</feature>
<accession>A0A7W1WXC2</accession>
<gene>
    <name evidence="4" type="ORF">H1S06_05885</name>
</gene>
<feature type="region of interest" description="Disordered" evidence="1">
    <location>
        <begin position="403"/>
        <end position="453"/>
    </location>
</feature>
<dbReference type="InterPro" id="IPR038440">
    <property type="entry name" value="FimV_C_sf"/>
</dbReference>
<proteinExistence type="predicted"/>
<dbReference type="Pfam" id="PF25800">
    <property type="entry name" value="FimV_N"/>
    <property type="match status" value="1"/>
</dbReference>
<evidence type="ECO:0000256" key="2">
    <source>
        <dbReference type="SAM" id="SignalP"/>
    </source>
</evidence>
<dbReference type="Gene3D" id="1.20.58.2200">
    <property type="match status" value="1"/>
</dbReference>
<evidence type="ECO:0000259" key="3">
    <source>
        <dbReference type="Pfam" id="PF25800"/>
    </source>
</evidence>
<feature type="chain" id="PRO_5030646315" description="FimV N-terminal domain-containing protein" evidence="2">
    <location>
        <begin position="23"/>
        <end position="916"/>
    </location>
</feature>
<feature type="compositionally biased region" description="Basic and acidic residues" evidence="1">
    <location>
        <begin position="279"/>
        <end position="295"/>
    </location>
</feature>
<name>A0A7W1WXC2_9GAMM</name>
<feature type="domain" description="FimV N-terminal" evidence="3">
    <location>
        <begin position="23"/>
        <end position="131"/>
    </location>
</feature>
<dbReference type="Proteomes" id="UP000538931">
    <property type="component" value="Unassembled WGS sequence"/>
</dbReference>
<keyword evidence="5" id="KW-1185">Reference proteome</keyword>
<protein>
    <recommendedName>
        <fullName evidence="3">FimV N-terminal domain-containing protein</fullName>
    </recommendedName>
</protein>
<evidence type="ECO:0000313" key="4">
    <source>
        <dbReference type="EMBL" id="MBA4501893.1"/>
    </source>
</evidence>
<feature type="region of interest" description="Disordered" evidence="1">
    <location>
        <begin position="529"/>
        <end position="565"/>
    </location>
</feature>
<feature type="region of interest" description="Disordered" evidence="1">
    <location>
        <begin position="897"/>
        <end position="916"/>
    </location>
</feature>
<feature type="signal peptide" evidence="2">
    <location>
        <begin position="1"/>
        <end position="22"/>
    </location>
</feature>
<organism evidence="4 5">
    <name type="scientific">Marinobacterium marinum</name>
    <dbReference type="NCBI Taxonomy" id="2756129"/>
    <lineage>
        <taxon>Bacteria</taxon>
        <taxon>Pseudomonadati</taxon>
        <taxon>Pseudomonadota</taxon>
        <taxon>Gammaproteobacteria</taxon>
        <taxon>Oceanospirillales</taxon>
        <taxon>Oceanospirillaceae</taxon>
        <taxon>Marinobacterium</taxon>
    </lineage>
</organism>
<evidence type="ECO:0000256" key="1">
    <source>
        <dbReference type="SAM" id="MobiDB-lite"/>
    </source>
</evidence>
<dbReference type="InterPro" id="IPR057840">
    <property type="entry name" value="FimV_N"/>
</dbReference>
<feature type="compositionally biased region" description="Low complexity" evidence="1">
    <location>
        <begin position="329"/>
        <end position="352"/>
    </location>
</feature>
<comment type="caution">
    <text evidence="4">The sequence shown here is derived from an EMBL/GenBank/DDBJ whole genome shotgun (WGS) entry which is preliminary data.</text>
</comment>
<dbReference type="NCBIfam" id="TIGR03504">
    <property type="entry name" value="FimV_Cterm"/>
    <property type="match status" value="1"/>
</dbReference>
<dbReference type="EMBL" id="JACEMT010000041">
    <property type="protein sequence ID" value="MBA4501893.1"/>
    <property type="molecule type" value="Genomic_DNA"/>
</dbReference>
<feature type="compositionally biased region" description="Low complexity" evidence="1">
    <location>
        <begin position="421"/>
        <end position="446"/>
    </location>
</feature>
<dbReference type="NCBIfam" id="TIGR03505">
    <property type="entry name" value="FimV_core"/>
    <property type="match status" value="1"/>
</dbReference>
<reference evidence="4 5" key="1">
    <citation type="submission" date="2020-07" db="EMBL/GenBank/DDBJ databases">
        <title>Bacterium isolated from marien macroalgae.</title>
        <authorList>
            <person name="Zhu K."/>
            <person name="Lu D."/>
            <person name="Du Z."/>
        </authorList>
    </citation>
    <scope>NUCLEOTIDE SEQUENCE [LARGE SCALE GENOMIC DNA]</scope>
    <source>
        <strain evidence="4 5">3-1745</strain>
    </source>
</reference>
<evidence type="ECO:0000313" key="5">
    <source>
        <dbReference type="Proteomes" id="UP000538931"/>
    </source>
</evidence>
<feature type="compositionally biased region" description="Basic and acidic residues" evidence="1">
    <location>
        <begin position="534"/>
        <end position="548"/>
    </location>
</feature>
<dbReference type="InterPro" id="IPR020012">
    <property type="entry name" value="LysM_FimV"/>
</dbReference>